<evidence type="ECO:0000313" key="1">
    <source>
        <dbReference type="EMBL" id="KAJ8665148.1"/>
    </source>
</evidence>
<name>A0ACC2N329_9HYME</name>
<protein>
    <submittedName>
        <fullName evidence="1">Uncharacterized protein</fullName>
    </submittedName>
</protein>
<gene>
    <name evidence="1" type="ORF">QAD02_006810</name>
</gene>
<dbReference type="Proteomes" id="UP001239111">
    <property type="component" value="Chromosome 4"/>
</dbReference>
<reference evidence="1" key="1">
    <citation type="submission" date="2023-04" db="EMBL/GenBank/DDBJ databases">
        <title>A chromosome-level genome assembly of the parasitoid wasp Eretmocerus hayati.</title>
        <authorList>
            <person name="Zhong Y."/>
            <person name="Liu S."/>
            <person name="Liu Y."/>
        </authorList>
    </citation>
    <scope>NUCLEOTIDE SEQUENCE</scope>
    <source>
        <strain evidence="1">ZJU_SS_LIU_2023</strain>
    </source>
</reference>
<organism evidence="1 2">
    <name type="scientific">Eretmocerus hayati</name>
    <dbReference type="NCBI Taxonomy" id="131215"/>
    <lineage>
        <taxon>Eukaryota</taxon>
        <taxon>Metazoa</taxon>
        <taxon>Ecdysozoa</taxon>
        <taxon>Arthropoda</taxon>
        <taxon>Hexapoda</taxon>
        <taxon>Insecta</taxon>
        <taxon>Pterygota</taxon>
        <taxon>Neoptera</taxon>
        <taxon>Endopterygota</taxon>
        <taxon>Hymenoptera</taxon>
        <taxon>Apocrita</taxon>
        <taxon>Proctotrupomorpha</taxon>
        <taxon>Chalcidoidea</taxon>
        <taxon>Aphelinidae</taxon>
        <taxon>Aphelininae</taxon>
        <taxon>Eretmocerus</taxon>
    </lineage>
</organism>
<proteinExistence type="predicted"/>
<comment type="caution">
    <text evidence="1">The sequence shown here is derived from an EMBL/GenBank/DDBJ whole genome shotgun (WGS) entry which is preliminary data.</text>
</comment>
<sequence>MAINEIRVKRASRAGISQGRQFMLSKPKLMNDFPRGHYSAHENIQFCNFTLTTKSPDNCCYLKDGTIVEIKHNRKNSEGVSVIKGKKFLDCRPLDNYMMESRQLDNMQLNASTPDNADICYNFRKFDHLDSKLLEQNYSHEGFQLEHENMNLSHCDTIVIEPHNQDFDPGFSVNNAINAASEGDVSSDFGLAACSGKISELVKRSMGLQASDSVKRMMRGSISSTAAVSLKRCSKVNFPRKKKLTNPEIGAVIQEWPRRASNRLSDEDDGDSDSERRDNDEEEKTEDEEEGEREDGKGEDDSTREQ</sequence>
<dbReference type="EMBL" id="CM056744">
    <property type="protein sequence ID" value="KAJ8665148.1"/>
    <property type="molecule type" value="Genomic_DNA"/>
</dbReference>
<accession>A0ACC2N329</accession>
<evidence type="ECO:0000313" key="2">
    <source>
        <dbReference type="Proteomes" id="UP001239111"/>
    </source>
</evidence>
<keyword evidence="2" id="KW-1185">Reference proteome</keyword>